<evidence type="ECO:0000256" key="11">
    <source>
        <dbReference type="ARBA" id="ARBA00023204"/>
    </source>
</evidence>
<dbReference type="PROSITE" id="PS50172">
    <property type="entry name" value="BRCT"/>
    <property type="match status" value="1"/>
</dbReference>
<dbReference type="Pfam" id="PF12826">
    <property type="entry name" value="HHH_2"/>
    <property type="match status" value="1"/>
</dbReference>
<dbReference type="GO" id="GO:0005829">
    <property type="term" value="C:cytosol"/>
    <property type="evidence" value="ECO:0007669"/>
    <property type="project" value="TreeGrafter"/>
</dbReference>
<dbReference type="Pfam" id="PF01653">
    <property type="entry name" value="DNA_ligase_aden"/>
    <property type="match status" value="1"/>
</dbReference>
<dbReference type="InterPro" id="IPR036420">
    <property type="entry name" value="BRCT_dom_sf"/>
</dbReference>
<comment type="function">
    <text evidence="1 15">DNA ligase that catalyzes the formation of phosphodiester linkages between 5'-phosphoryl and 3'-hydroxyl groups in double-stranded DNA using NAD as a coenzyme and as the energy source for the reaction. It is essential for DNA replication and repair of damaged DNA.</text>
</comment>
<dbReference type="SMART" id="SM00278">
    <property type="entry name" value="HhH1"/>
    <property type="match status" value="3"/>
</dbReference>
<dbReference type="FunFam" id="3.30.470.30:FF:000001">
    <property type="entry name" value="DNA ligase"/>
    <property type="match status" value="1"/>
</dbReference>
<dbReference type="AlphaFoldDB" id="A0A0A8X1C3"/>
<dbReference type="PANTHER" id="PTHR23389">
    <property type="entry name" value="CHROMOSOME TRANSMISSION FIDELITY FACTOR 18"/>
    <property type="match status" value="1"/>
</dbReference>
<dbReference type="SMART" id="SM00292">
    <property type="entry name" value="BRCT"/>
    <property type="match status" value="1"/>
</dbReference>
<dbReference type="CDD" id="cd17748">
    <property type="entry name" value="BRCT_DNA_ligase_like"/>
    <property type="match status" value="1"/>
</dbReference>
<name>A0A0A8X1C3_MESS1</name>
<feature type="domain" description="BRCT" evidence="17">
    <location>
        <begin position="608"/>
        <end position="686"/>
    </location>
</feature>
<dbReference type="EMBL" id="BASE01000002">
    <property type="protein sequence ID" value="GAM11891.1"/>
    <property type="molecule type" value="Genomic_DNA"/>
</dbReference>
<dbReference type="Gene3D" id="2.40.50.140">
    <property type="entry name" value="Nucleic acid-binding proteins"/>
    <property type="match status" value="1"/>
</dbReference>
<evidence type="ECO:0000256" key="10">
    <source>
        <dbReference type="ARBA" id="ARBA00023027"/>
    </source>
</evidence>
<proteinExistence type="inferred from homology"/>
<dbReference type="GO" id="GO:0003677">
    <property type="term" value="F:DNA binding"/>
    <property type="evidence" value="ECO:0007669"/>
    <property type="project" value="InterPro"/>
</dbReference>
<evidence type="ECO:0000256" key="3">
    <source>
        <dbReference type="ARBA" id="ARBA00013308"/>
    </source>
</evidence>
<keyword evidence="9 15" id="KW-0460">Magnesium</keyword>
<gene>
    <name evidence="15" type="primary">ligA</name>
    <name evidence="18" type="ORF">SAMD00020551_0006</name>
</gene>
<dbReference type="Pfam" id="PF03119">
    <property type="entry name" value="DNA_ligase_ZBD"/>
    <property type="match status" value="1"/>
</dbReference>
<dbReference type="Gene3D" id="6.20.10.30">
    <property type="match status" value="1"/>
</dbReference>
<dbReference type="Pfam" id="PF14520">
    <property type="entry name" value="HHH_5"/>
    <property type="match status" value="1"/>
</dbReference>
<protein>
    <recommendedName>
        <fullName evidence="3 15">DNA ligase</fullName>
        <ecNumber evidence="2 15">6.5.1.2</ecNumber>
    </recommendedName>
    <alternativeName>
        <fullName evidence="15">Polydeoxyribonucleotide synthase [NAD(+)]</fullName>
    </alternativeName>
</protein>
<evidence type="ECO:0000256" key="16">
    <source>
        <dbReference type="RuleBase" id="RU000618"/>
    </source>
</evidence>
<evidence type="ECO:0000256" key="2">
    <source>
        <dbReference type="ARBA" id="ARBA00012722"/>
    </source>
</evidence>
<feature type="binding site" evidence="15">
    <location>
        <position position="445"/>
    </location>
    <ligand>
        <name>Zn(2+)</name>
        <dbReference type="ChEBI" id="CHEBI:29105"/>
    </ligand>
</feature>
<dbReference type="FunFam" id="1.10.150.20:FF:000006">
    <property type="entry name" value="DNA ligase"/>
    <property type="match status" value="1"/>
</dbReference>
<feature type="binding site" evidence="15">
    <location>
        <position position="328"/>
    </location>
    <ligand>
        <name>NAD(+)</name>
        <dbReference type="ChEBI" id="CHEBI:57540"/>
    </ligand>
</feature>
<dbReference type="PROSITE" id="PS01055">
    <property type="entry name" value="DNA_LIGASE_N1"/>
    <property type="match status" value="1"/>
</dbReference>
<dbReference type="InterPro" id="IPR001357">
    <property type="entry name" value="BRCT_dom"/>
</dbReference>
<keyword evidence="12 15" id="KW-0464">Manganese</keyword>
<evidence type="ECO:0000256" key="6">
    <source>
        <dbReference type="ARBA" id="ARBA00022723"/>
    </source>
</evidence>
<dbReference type="PIRSF" id="PIRSF001604">
    <property type="entry name" value="LigA"/>
    <property type="match status" value="1"/>
</dbReference>
<dbReference type="SUPFAM" id="SSF52113">
    <property type="entry name" value="BRCT domain"/>
    <property type="match status" value="1"/>
</dbReference>
<comment type="similarity">
    <text evidence="14 15">Belongs to the NAD-dependent DNA ligase family. LigA subfamily.</text>
</comment>
<evidence type="ECO:0000256" key="1">
    <source>
        <dbReference type="ARBA" id="ARBA00004067"/>
    </source>
</evidence>
<feature type="binding site" evidence="15">
    <location>
        <position position="131"/>
    </location>
    <ligand>
        <name>NAD(+)</name>
        <dbReference type="ChEBI" id="CHEBI:57540"/>
    </ligand>
</feature>
<dbReference type="SUPFAM" id="SSF50249">
    <property type="entry name" value="Nucleic acid-binding proteins"/>
    <property type="match status" value="1"/>
</dbReference>
<evidence type="ECO:0000256" key="5">
    <source>
        <dbReference type="ARBA" id="ARBA00022705"/>
    </source>
</evidence>
<feature type="binding site" evidence="15">
    <location>
        <position position="440"/>
    </location>
    <ligand>
        <name>Zn(2+)</name>
        <dbReference type="ChEBI" id="CHEBI:29105"/>
    </ligand>
</feature>
<dbReference type="NCBIfam" id="TIGR00575">
    <property type="entry name" value="dnlj"/>
    <property type="match status" value="1"/>
</dbReference>
<evidence type="ECO:0000256" key="9">
    <source>
        <dbReference type="ARBA" id="ARBA00022842"/>
    </source>
</evidence>
<evidence type="ECO:0000256" key="12">
    <source>
        <dbReference type="ARBA" id="ARBA00023211"/>
    </source>
</evidence>
<dbReference type="InterPro" id="IPR004149">
    <property type="entry name" value="Znf_DNAligase_C4"/>
</dbReference>
<feature type="binding site" evidence="15">
    <location>
        <position position="425"/>
    </location>
    <ligand>
        <name>Zn(2+)</name>
        <dbReference type="ChEBI" id="CHEBI:29105"/>
    </ligand>
</feature>
<evidence type="ECO:0000256" key="7">
    <source>
        <dbReference type="ARBA" id="ARBA00022763"/>
    </source>
</evidence>
<organism evidence="18 19">
    <name type="scientific">Mesobacillus selenatarsenatis (strain DSM 18680 / JCM 14380 / FERM P-15431 / SF-1)</name>
    <dbReference type="NCBI Taxonomy" id="1321606"/>
    <lineage>
        <taxon>Bacteria</taxon>
        <taxon>Bacillati</taxon>
        <taxon>Bacillota</taxon>
        <taxon>Bacilli</taxon>
        <taxon>Bacillales</taxon>
        <taxon>Bacillaceae</taxon>
        <taxon>Mesobacillus</taxon>
    </lineage>
</organism>
<dbReference type="FunFam" id="1.10.287.610:FF:000002">
    <property type="entry name" value="DNA ligase"/>
    <property type="match status" value="1"/>
</dbReference>
<dbReference type="FunFam" id="1.10.150.20:FF:000007">
    <property type="entry name" value="DNA ligase"/>
    <property type="match status" value="1"/>
</dbReference>
<dbReference type="InterPro" id="IPR010994">
    <property type="entry name" value="RuvA_2-like"/>
</dbReference>
<sequence length="686" mass="76009">MSGLTRALALFGYERAGFMDFQSAENKAKDLQNLLNQYAYEYYVLDQPSVPDAEYDRLLRELVEIEEQFPELQTPDSPTQRVGGEILTMFNKVQHATPMLSLGNAFDEQDLRDFDRRVRQGVGDDIAYVCELKIDGLAVSLIYEDGLLVRGATRGDGTTGEDITSNLKTIRSLPIRLKEQVSLEVRGEAFMPKKSFEALNKARKEKEEEPFANPRNAAAGSLRQLDPKIAASRNLDVFLYGIANVGDTGIRAHSEGLDYLEKLGFKANKERRKVDSIEGVIEYVNSWVEKRPDLPYDIDGIVIKVDSLDQQAELGTTAKSPRWAIAYKFPAEEVVTTLKDIELSVGRTGVVTPTAILEPVQVAGTTVGRASLHNEDLIREKDIKIGDKVVIKKAGDIIPEVVNVLAEQRTGNEVEFHMPTECPECDSELVRIEGEVALRCINPKCPAQIREGLIHFVSRDAMNIDGLGERVVSQLFAQELIKDVADIYKLTREQLLALERMGEKSVNNLLSAIEATKDNSLEKLLFGLGIRLVGAKAAKTLAQEFDTMDRLMQATKEELTAINEIGDKMADSIVTYFENDEVKELVSELKAVGVNMEYKGPKKVTAENSDSFFAGKTIVLTGKLEQMGRNEAKEKIEALGGNIAGSVSKKTDLVIAGEDAGSKLTKAEGLGIEVWNEERMLEELNK</sequence>
<keyword evidence="19" id="KW-1185">Reference proteome</keyword>
<feature type="binding site" evidence="15">
    <location>
        <position position="188"/>
    </location>
    <ligand>
        <name>NAD(+)</name>
        <dbReference type="ChEBI" id="CHEBI:57540"/>
    </ligand>
</feature>
<evidence type="ECO:0000256" key="13">
    <source>
        <dbReference type="ARBA" id="ARBA00034005"/>
    </source>
</evidence>
<dbReference type="InterPro" id="IPR033136">
    <property type="entry name" value="DNA_ligase_CS"/>
</dbReference>
<dbReference type="InterPro" id="IPR041663">
    <property type="entry name" value="DisA/LigA_HHH"/>
</dbReference>
<keyword evidence="5 15" id="KW-0235">DNA replication</keyword>
<dbReference type="InterPro" id="IPR013840">
    <property type="entry name" value="DNAligase_N"/>
</dbReference>
<dbReference type="EC" id="6.5.1.2" evidence="2 15"/>
<keyword evidence="4 15" id="KW-0436">Ligase</keyword>
<dbReference type="Gene3D" id="3.40.50.10190">
    <property type="entry name" value="BRCT domain"/>
    <property type="match status" value="1"/>
</dbReference>
<dbReference type="FunFam" id="6.20.10.30:FF:000002">
    <property type="entry name" value="DNA ligase"/>
    <property type="match status" value="1"/>
</dbReference>
<feature type="active site" description="N6-AMP-lysine intermediate" evidence="15">
    <location>
        <position position="133"/>
    </location>
</feature>
<dbReference type="InterPro" id="IPR013839">
    <property type="entry name" value="DNAligase_adenylation"/>
</dbReference>
<dbReference type="GO" id="GO:0003911">
    <property type="term" value="F:DNA ligase (NAD+) activity"/>
    <property type="evidence" value="ECO:0007669"/>
    <property type="project" value="UniProtKB-UniRule"/>
</dbReference>
<feature type="binding site" evidence="15">
    <location>
        <begin position="101"/>
        <end position="102"/>
    </location>
    <ligand>
        <name>NAD(+)</name>
        <dbReference type="ChEBI" id="CHEBI:57540"/>
    </ligand>
</feature>
<evidence type="ECO:0000256" key="8">
    <source>
        <dbReference type="ARBA" id="ARBA00022833"/>
    </source>
</evidence>
<keyword evidence="6 15" id="KW-0479">Metal-binding</keyword>
<keyword evidence="10 15" id="KW-0520">NAD</keyword>
<comment type="cofactor">
    <cofactor evidence="15">
        <name>Mg(2+)</name>
        <dbReference type="ChEBI" id="CHEBI:18420"/>
    </cofactor>
    <cofactor evidence="15">
        <name>Mn(2+)</name>
        <dbReference type="ChEBI" id="CHEBI:29035"/>
    </cofactor>
</comment>
<evidence type="ECO:0000256" key="14">
    <source>
        <dbReference type="ARBA" id="ARBA00060881"/>
    </source>
</evidence>
<dbReference type="FunFam" id="3.40.50.10190:FF:000026">
    <property type="entry name" value="DNA ligase"/>
    <property type="match status" value="1"/>
</dbReference>
<dbReference type="SMART" id="SM00532">
    <property type="entry name" value="LIGANc"/>
    <property type="match status" value="1"/>
</dbReference>
<evidence type="ECO:0000313" key="18">
    <source>
        <dbReference type="EMBL" id="GAM11891.1"/>
    </source>
</evidence>
<dbReference type="Gene3D" id="1.10.150.20">
    <property type="entry name" value="5' to 3' exonuclease, C-terminal subdomain"/>
    <property type="match status" value="2"/>
</dbReference>
<evidence type="ECO:0000313" key="19">
    <source>
        <dbReference type="Proteomes" id="UP000031014"/>
    </source>
</evidence>
<keyword evidence="7 15" id="KW-0227">DNA damage</keyword>
<evidence type="ECO:0000256" key="4">
    <source>
        <dbReference type="ARBA" id="ARBA00022598"/>
    </source>
</evidence>
<feature type="binding site" evidence="15">
    <location>
        <position position="304"/>
    </location>
    <ligand>
        <name>NAD(+)</name>
        <dbReference type="ChEBI" id="CHEBI:57540"/>
    </ligand>
</feature>
<dbReference type="InterPro" id="IPR012340">
    <property type="entry name" value="NA-bd_OB-fold"/>
</dbReference>
<comment type="catalytic activity">
    <reaction evidence="13 15 16">
        <text>NAD(+) + (deoxyribonucleotide)n-3'-hydroxyl + 5'-phospho-(deoxyribonucleotide)m = (deoxyribonucleotide)n+m + AMP + beta-nicotinamide D-nucleotide.</text>
        <dbReference type="EC" id="6.5.1.2"/>
    </reaction>
</comment>
<dbReference type="GO" id="GO:0006260">
    <property type="term" value="P:DNA replication"/>
    <property type="evidence" value="ECO:0007669"/>
    <property type="project" value="UniProtKB-KW"/>
</dbReference>
<evidence type="ECO:0000256" key="15">
    <source>
        <dbReference type="HAMAP-Rule" id="MF_01588"/>
    </source>
</evidence>
<evidence type="ECO:0000259" key="17">
    <source>
        <dbReference type="PROSITE" id="PS50172"/>
    </source>
</evidence>
<keyword evidence="8 15" id="KW-0862">Zinc</keyword>
<dbReference type="InterPro" id="IPR018239">
    <property type="entry name" value="DNA_ligase_AS"/>
</dbReference>
<dbReference type="NCBIfam" id="NF005932">
    <property type="entry name" value="PRK07956.1"/>
    <property type="match status" value="1"/>
</dbReference>
<feature type="binding site" evidence="15">
    <location>
        <position position="154"/>
    </location>
    <ligand>
        <name>NAD(+)</name>
        <dbReference type="ChEBI" id="CHEBI:57540"/>
    </ligand>
</feature>
<dbReference type="HAMAP" id="MF_01588">
    <property type="entry name" value="DNA_ligase_A"/>
    <property type="match status" value="1"/>
</dbReference>
<accession>A0A0A8X1C3</accession>
<dbReference type="SUPFAM" id="SSF56091">
    <property type="entry name" value="DNA ligase/mRNA capping enzyme, catalytic domain"/>
    <property type="match status" value="1"/>
</dbReference>
<dbReference type="InterPro" id="IPR004150">
    <property type="entry name" value="NAD_DNA_ligase_OB"/>
</dbReference>
<comment type="caution">
    <text evidence="18">The sequence shown here is derived from an EMBL/GenBank/DDBJ whole genome shotgun (WGS) entry which is preliminary data.</text>
</comment>
<dbReference type="Gene3D" id="3.30.470.30">
    <property type="entry name" value="DNA ligase/mRNA capping enzyme"/>
    <property type="match status" value="1"/>
</dbReference>
<keyword evidence="11 15" id="KW-0234">DNA repair</keyword>
<dbReference type="InterPro" id="IPR001679">
    <property type="entry name" value="DNA_ligase"/>
</dbReference>
<feature type="binding site" evidence="15">
    <location>
        <position position="422"/>
    </location>
    <ligand>
        <name>Zn(2+)</name>
        <dbReference type="ChEBI" id="CHEBI:29105"/>
    </ligand>
</feature>
<dbReference type="CDD" id="cd00114">
    <property type="entry name" value="LIGANc"/>
    <property type="match status" value="1"/>
</dbReference>
<dbReference type="InterPro" id="IPR003583">
    <property type="entry name" value="Hlx-hairpin-Hlx_DNA-bd_motif"/>
</dbReference>
<dbReference type="GO" id="GO:0006281">
    <property type="term" value="P:DNA repair"/>
    <property type="evidence" value="ECO:0007669"/>
    <property type="project" value="UniProtKB-KW"/>
</dbReference>
<dbReference type="STRING" id="1321606.SAMD00020551_0006"/>
<dbReference type="Pfam" id="PF00533">
    <property type="entry name" value="BRCT"/>
    <property type="match status" value="1"/>
</dbReference>
<dbReference type="Gene3D" id="1.10.287.610">
    <property type="entry name" value="Helix hairpin bin"/>
    <property type="match status" value="1"/>
</dbReference>
<dbReference type="Proteomes" id="UP000031014">
    <property type="component" value="Unassembled WGS sequence"/>
</dbReference>
<dbReference type="PROSITE" id="PS01056">
    <property type="entry name" value="DNA_LIGASE_N2"/>
    <property type="match status" value="1"/>
</dbReference>
<dbReference type="SUPFAM" id="SSF47781">
    <property type="entry name" value="RuvA domain 2-like"/>
    <property type="match status" value="1"/>
</dbReference>
<dbReference type="Pfam" id="PF03120">
    <property type="entry name" value="OB_DNA_ligase"/>
    <property type="match status" value="1"/>
</dbReference>
<dbReference type="GO" id="GO:0046872">
    <property type="term" value="F:metal ion binding"/>
    <property type="evidence" value="ECO:0007669"/>
    <property type="project" value="UniProtKB-KW"/>
</dbReference>
<dbReference type="FunFam" id="2.40.50.140:FF:000012">
    <property type="entry name" value="DNA ligase"/>
    <property type="match status" value="1"/>
</dbReference>
<dbReference type="PANTHER" id="PTHR23389:SF9">
    <property type="entry name" value="DNA LIGASE"/>
    <property type="match status" value="1"/>
</dbReference>
<feature type="binding site" evidence="15">
    <location>
        <begin position="52"/>
        <end position="56"/>
    </location>
    <ligand>
        <name>NAD(+)</name>
        <dbReference type="ChEBI" id="CHEBI:57540"/>
    </ligand>
</feature>
<reference evidence="18 19" key="1">
    <citation type="submission" date="2013-06" db="EMBL/GenBank/DDBJ databases">
        <title>Whole genome shotgun sequence of Bacillus selenatarsenatis SF-1.</title>
        <authorList>
            <person name="Kuroda M."/>
            <person name="Sei K."/>
            <person name="Yamashita M."/>
            <person name="Ike M."/>
        </authorList>
    </citation>
    <scope>NUCLEOTIDE SEQUENCE [LARGE SCALE GENOMIC DNA]</scope>
    <source>
        <strain evidence="18 19">SF-1</strain>
    </source>
</reference>